<keyword evidence="12 20" id="KW-0106">Calcium</keyword>
<dbReference type="SUPFAM" id="SSF57716">
    <property type="entry name" value="Glucocorticoid receptor-like (DNA-binding domain)"/>
    <property type="match status" value="1"/>
</dbReference>
<comment type="catalytic activity">
    <reaction evidence="1">
        <text>4-fumarylacetoacetate + H2O = acetoacetate + fumarate + H(+)</text>
        <dbReference type="Rhea" id="RHEA:10244"/>
        <dbReference type="ChEBI" id="CHEBI:13705"/>
        <dbReference type="ChEBI" id="CHEBI:15377"/>
        <dbReference type="ChEBI" id="CHEBI:15378"/>
        <dbReference type="ChEBI" id="CHEBI:18034"/>
        <dbReference type="ChEBI" id="CHEBI:29806"/>
        <dbReference type="EC" id="3.7.1.2"/>
    </reaction>
</comment>
<dbReference type="Pfam" id="PF09298">
    <property type="entry name" value="FAA_hydrolase_N"/>
    <property type="match status" value="1"/>
</dbReference>
<evidence type="ECO:0000256" key="6">
    <source>
        <dbReference type="ARBA" id="ARBA00012094"/>
    </source>
</evidence>
<evidence type="ECO:0000259" key="21">
    <source>
        <dbReference type="PROSITE" id="PS51036"/>
    </source>
</evidence>
<feature type="active site" description="Proton acceptor" evidence="18">
    <location>
        <position position="257"/>
    </location>
</feature>
<dbReference type="GO" id="GO:0006559">
    <property type="term" value="P:L-phenylalanine catabolic process"/>
    <property type="evidence" value="ECO:0007669"/>
    <property type="project" value="UniProtKB-KW"/>
</dbReference>
<dbReference type="GO" id="GO:0004334">
    <property type="term" value="F:fumarylacetoacetase activity"/>
    <property type="evidence" value="ECO:0007669"/>
    <property type="project" value="UniProtKB-EC"/>
</dbReference>
<evidence type="ECO:0000313" key="23">
    <source>
        <dbReference type="Proteomes" id="UP001239994"/>
    </source>
</evidence>
<organism evidence="22 23">
    <name type="scientific">Electrophorus voltai</name>
    <dbReference type="NCBI Taxonomy" id="2609070"/>
    <lineage>
        <taxon>Eukaryota</taxon>
        <taxon>Metazoa</taxon>
        <taxon>Chordata</taxon>
        <taxon>Craniata</taxon>
        <taxon>Vertebrata</taxon>
        <taxon>Euteleostomi</taxon>
        <taxon>Actinopterygii</taxon>
        <taxon>Neopterygii</taxon>
        <taxon>Teleostei</taxon>
        <taxon>Ostariophysi</taxon>
        <taxon>Gymnotiformes</taxon>
        <taxon>Gymnotoidei</taxon>
        <taxon>Gymnotidae</taxon>
        <taxon>Electrophorus</taxon>
    </lineage>
</organism>
<dbReference type="SMART" id="SM00259">
    <property type="entry name" value="ZnF_A20"/>
    <property type="match status" value="1"/>
</dbReference>
<evidence type="ECO:0000256" key="1">
    <source>
        <dbReference type="ARBA" id="ARBA00000353"/>
    </source>
</evidence>
<comment type="cofactor">
    <cofactor evidence="3 20">
        <name>Mg(2+)</name>
        <dbReference type="ChEBI" id="CHEBI:18420"/>
    </cofactor>
</comment>
<dbReference type="Gene3D" id="3.90.850.10">
    <property type="entry name" value="Fumarylacetoacetase-like, C-terminal domain"/>
    <property type="match status" value="1"/>
</dbReference>
<comment type="pathway">
    <text evidence="4">Amino-acid degradation; L-phenylalanine degradation; acetoacetate and fumarate from L-phenylalanine: step 6/6.</text>
</comment>
<dbReference type="InterPro" id="IPR002653">
    <property type="entry name" value="Znf_A20"/>
</dbReference>
<dbReference type="PROSITE" id="PS51036">
    <property type="entry name" value="ZF_A20"/>
    <property type="match status" value="1"/>
</dbReference>
<feature type="binding site" evidence="20">
    <location>
        <position position="325"/>
    </location>
    <ligand>
        <name>Ca(2+)</name>
        <dbReference type="ChEBI" id="CHEBI:29108"/>
    </ligand>
</feature>
<dbReference type="FunFam" id="2.30.30.230:FF:000001">
    <property type="entry name" value="Fumarylacetoacetase"/>
    <property type="match status" value="1"/>
</dbReference>
<evidence type="ECO:0000256" key="2">
    <source>
        <dbReference type="ARBA" id="ARBA00001913"/>
    </source>
</evidence>
<dbReference type="PANTHER" id="PTHR43069">
    <property type="entry name" value="FUMARYLACETOACETASE"/>
    <property type="match status" value="1"/>
</dbReference>
<dbReference type="Pfam" id="PF01557">
    <property type="entry name" value="FAA_hydrolase"/>
    <property type="match status" value="1"/>
</dbReference>
<evidence type="ECO:0000313" key="22">
    <source>
        <dbReference type="EMBL" id="KAK1798555.1"/>
    </source>
</evidence>
<evidence type="ECO:0000256" key="11">
    <source>
        <dbReference type="ARBA" id="ARBA00022833"/>
    </source>
</evidence>
<dbReference type="Proteomes" id="UP001239994">
    <property type="component" value="Unassembled WGS sequence"/>
</dbReference>
<evidence type="ECO:0000256" key="19">
    <source>
        <dbReference type="PIRSR" id="PIRSR605959-2"/>
    </source>
</evidence>
<evidence type="ECO:0000256" key="4">
    <source>
        <dbReference type="ARBA" id="ARBA00004782"/>
    </source>
</evidence>
<dbReference type="FunFam" id="3.90.850.10:FF:000004">
    <property type="entry name" value="Fumarylacetoacetase"/>
    <property type="match status" value="1"/>
</dbReference>
<dbReference type="GO" id="GO:0003677">
    <property type="term" value="F:DNA binding"/>
    <property type="evidence" value="ECO:0007669"/>
    <property type="project" value="InterPro"/>
</dbReference>
<evidence type="ECO:0000256" key="5">
    <source>
        <dbReference type="ARBA" id="ARBA00010211"/>
    </source>
</evidence>
<dbReference type="AlphaFoldDB" id="A0AAD9DX01"/>
<keyword evidence="11" id="KW-0862">Zinc</keyword>
<name>A0AAD9DX01_9TELE</name>
<evidence type="ECO:0000256" key="13">
    <source>
        <dbReference type="ARBA" id="ARBA00022842"/>
    </source>
</evidence>
<feature type="binding site" evidence="20">
    <location>
        <position position="250"/>
    </location>
    <ligand>
        <name>Ca(2+)</name>
        <dbReference type="ChEBI" id="CHEBI:29108"/>
    </ligand>
</feature>
<protein>
    <recommendedName>
        <fullName evidence="7">Fumarylacetoacetase</fullName>
        <ecNumber evidence="6">3.7.1.2</ecNumber>
    </recommendedName>
    <alternativeName>
        <fullName evidence="16">Beta-diketonase</fullName>
    </alternativeName>
    <alternativeName>
        <fullName evidence="17">Fumarylacetoacetate hydrolase</fullName>
    </alternativeName>
</protein>
<evidence type="ECO:0000256" key="10">
    <source>
        <dbReference type="ARBA" id="ARBA00022801"/>
    </source>
</evidence>
<dbReference type="GO" id="GO:0008270">
    <property type="term" value="F:zinc ion binding"/>
    <property type="evidence" value="ECO:0007669"/>
    <property type="project" value="UniProtKB-KW"/>
</dbReference>
<dbReference type="Pfam" id="PF01754">
    <property type="entry name" value="zf-A20"/>
    <property type="match status" value="1"/>
</dbReference>
<dbReference type="Gene3D" id="1.20.5.4770">
    <property type="match status" value="1"/>
</dbReference>
<dbReference type="PANTHER" id="PTHR43069:SF2">
    <property type="entry name" value="FUMARYLACETOACETASE"/>
    <property type="match status" value="1"/>
</dbReference>
<evidence type="ECO:0000256" key="3">
    <source>
        <dbReference type="ARBA" id="ARBA00001946"/>
    </source>
</evidence>
<keyword evidence="9" id="KW-0863">Zinc-finger</keyword>
<feature type="binding site" evidence="20">
    <location>
        <position position="381"/>
    </location>
    <ligand>
        <name>Mg(2+)</name>
        <dbReference type="ChEBI" id="CHEBI:18420"/>
    </ligand>
</feature>
<comment type="cofactor">
    <cofactor evidence="2 20">
        <name>Ca(2+)</name>
        <dbReference type="ChEBI" id="CHEBI:29108"/>
    </cofactor>
</comment>
<keyword evidence="13 20" id="KW-0460">Magnesium</keyword>
<keyword evidence="14" id="KW-0828">Tyrosine catabolism</keyword>
<feature type="binding site" evidence="20">
    <location>
        <position position="377"/>
    </location>
    <ligand>
        <name>Mg(2+)</name>
        <dbReference type="ChEBI" id="CHEBI:18420"/>
    </ligand>
</feature>
<accession>A0AAD9DX01</accession>
<sequence length="542" mass="60034">MAQDPKPTQAPLLCATGCGFYGNPRTNGMCSVCYRDSLQKHNSGGRVSEPVSASLGSVEACPPAQSAPVPPGPVLEENRLARDWPAVRIGRWELRMAAENFWKGLLALVLLTFNSSPEFNCNFNMSYIKVDANSDFSYHNLPYGVFSTPDNSRHRIGVAIGDHILDLSVVKHLFNGPELAARQDVFDQPTLNDFMGLGYDAWREARRYLQMFLSANESTLRDDVQLRSRAFVDQSFAVMHLPAEIGDYTDFYSSRDHATNVGIMFRGKENALMPNWLRLPVGYHGRASSLVVSGTPIRRPQGQMRPDPARAPVFGPSKQLDIELEMAFFVGPGNRLGEPIPVERAHEHIFGMVLMNDWSARDIQAWEYVPLGPFLGKNFGTTISPWVVPMEALMPFVEANPVQDPEPLPYLLHSDPYTFNINLFVSIKGVGMTEAASICESNFKYMYWTMKQQLAHHTVNGCNVRPGDLLASGTISGPEPKSFGSLLELSWRGSKMIDLGGGETRTFLKDGDEVTITGFCEGLGYRVGFGPCMGKILPALQQ</sequence>
<dbReference type="EC" id="3.7.1.2" evidence="6"/>
<dbReference type="Gene3D" id="2.30.30.230">
    <property type="entry name" value="Fumarylacetoacetase, N-terminal domain"/>
    <property type="match status" value="1"/>
</dbReference>
<dbReference type="GO" id="GO:1902000">
    <property type="term" value="P:homogentisate catabolic process"/>
    <property type="evidence" value="ECO:0007669"/>
    <property type="project" value="TreeGrafter"/>
</dbReference>
<feature type="binding site" evidence="19">
    <location>
        <position position="266"/>
    </location>
    <ligand>
        <name>substrate</name>
    </ligand>
</feature>
<feature type="domain" description="A20-type" evidence="21">
    <location>
        <begin position="8"/>
        <end position="42"/>
    </location>
</feature>
<feature type="binding site" evidence="19">
    <location>
        <position position="368"/>
    </location>
    <ligand>
        <name>substrate</name>
    </ligand>
</feature>
<dbReference type="NCBIfam" id="TIGR01266">
    <property type="entry name" value="fum_ac_acetase"/>
    <property type="match status" value="1"/>
</dbReference>
<proteinExistence type="inferred from homology"/>
<reference evidence="22" key="1">
    <citation type="submission" date="2023-03" db="EMBL/GenBank/DDBJ databases">
        <title>Electrophorus voltai genome.</title>
        <authorList>
            <person name="Bian C."/>
        </authorList>
    </citation>
    <scope>NUCLEOTIDE SEQUENCE</scope>
    <source>
        <strain evidence="22">CB-2022</strain>
        <tissue evidence="22">Muscle</tissue>
    </source>
</reference>
<keyword evidence="15" id="KW-0585">Phenylalanine catabolism</keyword>
<dbReference type="GO" id="GO:0006572">
    <property type="term" value="P:L-tyrosine catabolic process"/>
    <property type="evidence" value="ECO:0007669"/>
    <property type="project" value="UniProtKB-KW"/>
</dbReference>
<comment type="similarity">
    <text evidence="5">Belongs to the FAH family.</text>
</comment>
<dbReference type="InterPro" id="IPR005959">
    <property type="entry name" value="Fumarylacetoacetase"/>
</dbReference>
<evidence type="ECO:0000256" key="14">
    <source>
        <dbReference type="ARBA" id="ARBA00022878"/>
    </source>
</evidence>
<feature type="binding site" evidence="19">
    <location>
        <position position="252"/>
    </location>
    <ligand>
        <name>substrate</name>
    </ligand>
</feature>
<comment type="caution">
    <text evidence="22">The sequence shown here is derived from an EMBL/GenBank/DDBJ whole genome shotgun (WGS) entry which is preliminary data.</text>
</comment>
<feature type="binding site" evidence="19">
    <location>
        <position position="364"/>
    </location>
    <ligand>
        <name>substrate</name>
    </ligand>
</feature>
<feature type="binding site" evidence="20">
    <location>
        <position position="323"/>
    </location>
    <ligand>
        <name>Ca(2+)</name>
        <dbReference type="ChEBI" id="CHEBI:29108"/>
    </ligand>
</feature>
<dbReference type="FunFam" id="1.20.5.4770:FF:000001">
    <property type="entry name" value="Zinc finger AN1-type containing 6"/>
    <property type="match status" value="1"/>
</dbReference>
<evidence type="ECO:0000256" key="9">
    <source>
        <dbReference type="ARBA" id="ARBA00022771"/>
    </source>
</evidence>
<feature type="binding site" evidence="20">
    <location>
        <position position="357"/>
    </location>
    <ligand>
        <name>Mg(2+)</name>
        <dbReference type="ChEBI" id="CHEBI:18420"/>
    </ligand>
</feature>
<evidence type="ECO:0000256" key="18">
    <source>
        <dbReference type="PIRSR" id="PIRSR605959-1"/>
    </source>
</evidence>
<keyword evidence="23" id="KW-1185">Reference proteome</keyword>
<evidence type="ECO:0000256" key="8">
    <source>
        <dbReference type="ARBA" id="ARBA00022723"/>
    </source>
</evidence>
<dbReference type="InterPro" id="IPR036663">
    <property type="entry name" value="Fumarylacetoacetase_C_sf"/>
</dbReference>
<dbReference type="InterPro" id="IPR015377">
    <property type="entry name" value="Fumarylacetoacetase_N"/>
</dbReference>
<evidence type="ECO:0000256" key="12">
    <source>
        <dbReference type="ARBA" id="ARBA00022837"/>
    </source>
</evidence>
<keyword evidence="10" id="KW-0378">Hydrolase</keyword>
<dbReference type="InterPro" id="IPR011234">
    <property type="entry name" value="Fumarylacetoacetase-like_C"/>
</dbReference>
<feature type="binding site" evidence="20">
    <location>
        <position position="357"/>
    </location>
    <ligand>
        <name>Ca(2+)</name>
        <dbReference type="ChEBI" id="CHEBI:29108"/>
    </ligand>
</feature>
<dbReference type="EMBL" id="JAROKS010000012">
    <property type="protein sequence ID" value="KAK1798555.1"/>
    <property type="molecule type" value="Genomic_DNA"/>
</dbReference>
<dbReference type="SUPFAM" id="SSF56529">
    <property type="entry name" value="FAH"/>
    <property type="match status" value="1"/>
</dbReference>
<evidence type="ECO:0000256" key="17">
    <source>
        <dbReference type="ARBA" id="ARBA00031740"/>
    </source>
</evidence>
<evidence type="ECO:0000256" key="7">
    <source>
        <dbReference type="ARBA" id="ARBA00014741"/>
    </source>
</evidence>
<dbReference type="InterPro" id="IPR036462">
    <property type="entry name" value="Fumarylacetoacetase_N_sf"/>
</dbReference>
<dbReference type="SUPFAM" id="SSF63433">
    <property type="entry name" value="Fumarylacetoacetate hydrolase, FAH, N-terminal domain"/>
    <property type="match status" value="1"/>
</dbReference>
<evidence type="ECO:0000256" key="15">
    <source>
        <dbReference type="ARBA" id="ARBA00023232"/>
    </source>
</evidence>
<evidence type="ECO:0000256" key="20">
    <source>
        <dbReference type="PIRSR" id="PIRSR605959-3"/>
    </source>
</evidence>
<evidence type="ECO:0000256" key="16">
    <source>
        <dbReference type="ARBA" id="ARBA00030270"/>
    </source>
</evidence>
<feature type="binding site" evidence="19">
    <location>
        <position position="474"/>
    </location>
    <ligand>
        <name>substrate</name>
    </ligand>
</feature>
<gene>
    <name evidence="22" type="ORF">P4O66_006849</name>
</gene>
<keyword evidence="8 20" id="KW-0479">Metal-binding</keyword>